<keyword evidence="2" id="KW-0812">Transmembrane</keyword>
<dbReference type="AlphaFoldDB" id="A0A9D1M2B7"/>
<feature type="compositionally biased region" description="Acidic residues" evidence="1">
    <location>
        <begin position="70"/>
        <end position="82"/>
    </location>
</feature>
<organism evidence="5 6">
    <name type="scientific">Candidatus Merdicola faecigallinarum</name>
    <dbReference type="NCBI Taxonomy" id="2840862"/>
    <lineage>
        <taxon>Bacteria</taxon>
        <taxon>Bacillati</taxon>
        <taxon>Bacillota</taxon>
        <taxon>Clostridia</taxon>
        <taxon>Candidatus Merdicola</taxon>
    </lineage>
</organism>
<evidence type="ECO:0000256" key="3">
    <source>
        <dbReference type="SAM" id="SignalP"/>
    </source>
</evidence>
<protein>
    <recommendedName>
        <fullName evidence="4">DUF8173 domain-containing protein</fullName>
    </recommendedName>
</protein>
<feature type="chain" id="PRO_5038629384" description="DUF8173 domain-containing protein" evidence="3">
    <location>
        <begin position="26"/>
        <end position="463"/>
    </location>
</feature>
<feature type="transmembrane region" description="Helical" evidence="2">
    <location>
        <begin position="301"/>
        <end position="325"/>
    </location>
</feature>
<feature type="transmembrane region" description="Helical" evidence="2">
    <location>
        <begin position="369"/>
        <end position="386"/>
    </location>
</feature>
<accession>A0A9D1M2B7</accession>
<keyword evidence="2" id="KW-0472">Membrane</keyword>
<evidence type="ECO:0000313" key="5">
    <source>
        <dbReference type="EMBL" id="HIU52299.1"/>
    </source>
</evidence>
<feature type="transmembrane region" description="Helical" evidence="2">
    <location>
        <begin position="392"/>
        <end position="410"/>
    </location>
</feature>
<reference evidence="5" key="2">
    <citation type="journal article" date="2021" name="PeerJ">
        <title>Extensive microbial diversity within the chicken gut microbiome revealed by metagenomics and culture.</title>
        <authorList>
            <person name="Gilroy R."/>
            <person name="Ravi A."/>
            <person name="Getino M."/>
            <person name="Pursley I."/>
            <person name="Horton D.L."/>
            <person name="Alikhan N.F."/>
            <person name="Baker D."/>
            <person name="Gharbi K."/>
            <person name="Hall N."/>
            <person name="Watson M."/>
            <person name="Adriaenssens E.M."/>
            <person name="Foster-Nyarko E."/>
            <person name="Jarju S."/>
            <person name="Secka A."/>
            <person name="Antonio M."/>
            <person name="Oren A."/>
            <person name="Chaudhuri R.R."/>
            <person name="La Ragione R."/>
            <person name="Hildebrand F."/>
            <person name="Pallen M.J."/>
        </authorList>
    </citation>
    <scope>NUCLEOTIDE SEQUENCE</scope>
    <source>
        <strain evidence="5">CHK195-15760</strain>
    </source>
</reference>
<keyword evidence="3" id="KW-0732">Signal</keyword>
<evidence type="ECO:0000313" key="6">
    <source>
        <dbReference type="Proteomes" id="UP000824093"/>
    </source>
</evidence>
<feature type="compositionally biased region" description="Basic and acidic residues" evidence="1">
    <location>
        <begin position="421"/>
        <end position="445"/>
    </location>
</feature>
<feature type="region of interest" description="Disordered" evidence="1">
    <location>
        <begin position="415"/>
        <end position="463"/>
    </location>
</feature>
<dbReference type="Pfam" id="PF26514">
    <property type="entry name" value="DUF8173"/>
    <property type="match status" value="1"/>
</dbReference>
<proteinExistence type="predicted"/>
<feature type="transmembrane region" description="Helical" evidence="2">
    <location>
        <begin position="331"/>
        <end position="357"/>
    </location>
</feature>
<feature type="region of interest" description="Disordered" evidence="1">
    <location>
        <begin position="31"/>
        <end position="95"/>
    </location>
</feature>
<feature type="compositionally biased region" description="Basic and acidic residues" evidence="1">
    <location>
        <begin position="452"/>
        <end position="463"/>
    </location>
</feature>
<evidence type="ECO:0000256" key="2">
    <source>
        <dbReference type="SAM" id="Phobius"/>
    </source>
</evidence>
<dbReference type="EMBL" id="DVNH01000050">
    <property type="protein sequence ID" value="HIU52299.1"/>
    <property type="molecule type" value="Genomic_DNA"/>
</dbReference>
<feature type="domain" description="DUF8173" evidence="4">
    <location>
        <begin position="254"/>
        <end position="410"/>
    </location>
</feature>
<keyword evidence="2" id="KW-1133">Transmembrane helix</keyword>
<evidence type="ECO:0000259" key="4">
    <source>
        <dbReference type="Pfam" id="PF26514"/>
    </source>
</evidence>
<evidence type="ECO:0000256" key="1">
    <source>
        <dbReference type="SAM" id="MobiDB-lite"/>
    </source>
</evidence>
<gene>
    <name evidence="5" type="ORF">IAB70_06795</name>
</gene>
<dbReference type="Proteomes" id="UP000824093">
    <property type="component" value="Unassembled WGS sequence"/>
</dbReference>
<comment type="caution">
    <text evidence="5">The sequence shown here is derived from an EMBL/GenBank/DDBJ whole genome shotgun (WGS) entry which is preliminary data.</text>
</comment>
<feature type="signal peptide" evidence="3">
    <location>
        <begin position="1"/>
        <end position="25"/>
    </location>
</feature>
<dbReference type="InterPro" id="IPR058486">
    <property type="entry name" value="DUF8173"/>
</dbReference>
<sequence>MLKQKSKFIILFFVTLFFVSNFCYAENNVTTTTGENTTTSPEAVTTNLKTDETQDVEPISEETNQTDVEPISEEPEATEEEANTNTTSETEEPEIHEDDLYLAGFDVTMDQLVNGNVYLYGNNITISGQIVGNLFVFGNTVNFDQAYIQGSVYVFANNVTFDAVASDLYITANHLEISPQFGVYRDLKGNCNSIIMAGTIGRNALLNTKSLSLEKDDATGVIYGNLQYSSPAEIQIPEGSVEGETTYTKSSNDQSSKSILSYFINLIGVIIFTLFVYALLRVITPASMEHLSHSSTRKMPKIIGTGLLGLIAIPIISLLLIITVIGVPTALALLALYVLLIAFSTSAFTIGLSTLFCTKRGIQKRAAQYLVLVVSTIIVWIVTILPFNIGTIAQVIFTIIGLGIILYALFAKKVDTTSSEEAPKTEKKEKKKTETKKSEKSKDSKTSNSKTENIKTKKQDKKE</sequence>
<reference evidence="5" key="1">
    <citation type="submission" date="2020-10" db="EMBL/GenBank/DDBJ databases">
        <authorList>
            <person name="Gilroy R."/>
        </authorList>
    </citation>
    <scope>NUCLEOTIDE SEQUENCE</scope>
    <source>
        <strain evidence="5">CHK195-15760</strain>
    </source>
</reference>
<name>A0A9D1M2B7_9FIRM</name>
<feature type="transmembrane region" description="Helical" evidence="2">
    <location>
        <begin position="259"/>
        <end position="280"/>
    </location>
</feature>